<dbReference type="KEGG" id="xdi:EZH22_18960"/>
<feature type="transmembrane region" description="Helical" evidence="7">
    <location>
        <begin position="377"/>
        <end position="398"/>
    </location>
</feature>
<dbReference type="InterPro" id="IPR001958">
    <property type="entry name" value="Tet-R_TetA/multi-R_MdtG-like"/>
</dbReference>
<dbReference type="Gene3D" id="1.20.1720.10">
    <property type="entry name" value="Multidrug resistance protein D"/>
    <property type="match status" value="1"/>
</dbReference>
<gene>
    <name evidence="9" type="ORF">EZH22_18960</name>
</gene>
<dbReference type="RefSeq" id="WP_203192051.1">
    <property type="nucleotide sequence ID" value="NZ_CP063362.1"/>
</dbReference>
<evidence type="ECO:0000259" key="8">
    <source>
        <dbReference type="PROSITE" id="PS50850"/>
    </source>
</evidence>
<keyword evidence="4 7" id="KW-0812">Transmembrane</keyword>
<dbReference type="PANTHER" id="PTHR23501:SF197">
    <property type="entry name" value="COMD"/>
    <property type="match status" value="1"/>
</dbReference>
<name>A0A974SGZ5_9HYPH</name>
<evidence type="ECO:0000256" key="6">
    <source>
        <dbReference type="ARBA" id="ARBA00023136"/>
    </source>
</evidence>
<feature type="transmembrane region" description="Helical" evidence="7">
    <location>
        <begin position="285"/>
        <end position="307"/>
    </location>
</feature>
<dbReference type="EMBL" id="CP063362">
    <property type="protein sequence ID" value="QRG05185.1"/>
    <property type="molecule type" value="Genomic_DNA"/>
</dbReference>
<evidence type="ECO:0000256" key="2">
    <source>
        <dbReference type="ARBA" id="ARBA00022448"/>
    </source>
</evidence>
<feature type="transmembrane region" description="Helical" evidence="7">
    <location>
        <begin position="126"/>
        <end position="143"/>
    </location>
</feature>
<comment type="subcellular location">
    <subcellularLocation>
        <location evidence="1">Cell membrane</location>
        <topology evidence="1">Multi-pass membrane protein</topology>
    </subcellularLocation>
</comment>
<feature type="transmembrane region" description="Helical" evidence="7">
    <location>
        <begin position="181"/>
        <end position="201"/>
    </location>
</feature>
<dbReference type="AlphaFoldDB" id="A0A974SGZ5"/>
<organism evidence="9 10">
    <name type="scientific">Xanthobacter dioxanivorans</name>
    <dbReference type="NCBI Taxonomy" id="2528964"/>
    <lineage>
        <taxon>Bacteria</taxon>
        <taxon>Pseudomonadati</taxon>
        <taxon>Pseudomonadota</taxon>
        <taxon>Alphaproteobacteria</taxon>
        <taxon>Hyphomicrobiales</taxon>
        <taxon>Xanthobacteraceae</taxon>
        <taxon>Xanthobacter</taxon>
    </lineage>
</organism>
<feature type="transmembrane region" description="Helical" evidence="7">
    <location>
        <begin position="319"/>
        <end position="337"/>
    </location>
</feature>
<keyword evidence="5 7" id="KW-1133">Transmembrane helix</keyword>
<keyword evidence="10" id="KW-1185">Reference proteome</keyword>
<dbReference type="PRINTS" id="PR01035">
    <property type="entry name" value="TCRTETA"/>
</dbReference>
<evidence type="ECO:0000313" key="9">
    <source>
        <dbReference type="EMBL" id="QRG05185.1"/>
    </source>
</evidence>
<feature type="transmembrane region" description="Helical" evidence="7">
    <location>
        <begin position="94"/>
        <end position="120"/>
    </location>
</feature>
<evidence type="ECO:0000256" key="3">
    <source>
        <dbReference type="ARBA" id="ARBA00022475"/>
    </source>
</evidence>
<evidence type="ECO:0000256" key="7">
    <source>
        <dbReference type="SAM" id="Phobius"/>
    </source>
</evidence>
<protein>
    <submittedName>
        <fullName evidence="9">MFS transporter</fullName>
    </submittedName>
</protein>
<dbReference type="PANTHER" id="PTHR23501">
    <property type="entry name" value="MAJOR FACILITATOR SUPERFAMILY"/>
    <property type="match status" value="1"/>
</dbReference>
<evidence type="ECO:0000256" key="4">
    <source>
        <dbReference type="ARBA" id="ARBA00022692"/>
    </source>
</evidence>
<feature type="domain" description="Major facilitator superfamily (MFS) profile" evidence="8">
    <location>
        <begin position="28"/>
        <end position="487"/>
    </location>
</feature>
<keyword evidence="2" id="KW-0813">Transport</keyword>
<dbReference type="Gene3D" id="1.20.1250.20">
    <property type="entry name" value="MFS general substrate transporter like domains"/>
    <property type="match status" value="1"/>
</dbReference>
<dbReference type="GO" id="GO:0022857">
    <property type="term" value="F:transmembrane transporter activity"/>
    <property type="evidence" value="ECO:0007669"/>
    <property type="project" value="InterPro"/>
</dbReference>
<reference evidence="9 10" key="1">
    <citation type="submission" date="2020-10" db="EMBL/GenBank/DDBJ databases">
        <title>Degradation of 1,4-Dioxane by Xanthobacter sp. YN2, via a Novel Group-2 Soluble Di-Iron Monooxygenase.</title>
        <authorList>
            <person name="Ma F."/>
            <person name="Wang Y."/>
            <person name="Yang J."/>
            <person name="Guo H."/>
            <person name="Su D."/>
            <person name="Yu L."/>
        </authorList>
    </citation>
    <scope>NUCLEOTIDE SEQUENCE [LARGE SCALE GENOMIC DNA]</scope>
    <source>
        <strain evidence="9 10">YN2</strain>
    </source>
</reference>
<dbReference type="GO" id="GO:0005886">
    <property type="term" value="C:plasma membrane"/>
    <property type="evidence" value="ECO:0007669"/>
    <property type="project" value="UniProtKB-SubCell"/>
</dbReference>
<evidence type="ECO:0000256" key="5">
    <source>
        <dbReference type="ARBA" id="ARBA00022989"/>
    </source>
</evidence>
<dbReference type="InterPro" id="IPR020846">
    <property type="entry name" value="MFS_dom"/>
</dbReference>
<dbReference type="PROSITE" id="PS50850">
    <property type="entry name" value="MFS"/>
    <property type="match status" value="1"/>
</dbReference>
<accession>A0A974SGZ5</accession>
<dbReference type="SUPFAM" id="SSF103473">
    <property type="entry name" value="MFS general substrate transporter"/>
    <property type="match status" value="1"/>
</dbReference>
<keyword evidence="3" id="KW-1003">Cell membrane</keyword>
<evidence type="ECO:0000313" key="10">
    <source>
        <dbReference type="Proteomes" id="UP000596427"/>
    </source>
</evidence>
<feature type="transmembrane region" description="Helical" evidence="7">
    <location>
        <begin position="419"/>
        <end position="437"/>
    </location>
</feature>
<sequence length="501" mass="51619">MTHPPAVLSHPSGPDAAAPLGHDEVLRIIAGLMLAMLLGALDQTIVATALPTIGAAFGDFTNLSWVVTAYLIAATIATPLYGKLSDIHGRRVMLLISVAVFSLASVACALAPSLLILVLARGLQGLGGGGLISLAQTIIADVVSPRDRVRYQGYIAGVFAASSIAGPVLGGLFAQHLHWSLIFWINLPLGLAAFIVTRRALKRLPRHERRHDMDIAGAALMAVASILLLLALGWGGLRYPWTSPEILGLLAGTALFTGLFIWRMRRAAEPFLPLDLLTDQVVGRGIATSFMTVGSMVGLSIFVPLYFETVRGLSASQSGLALIPLMGGVVCGATLSARTMPRLTHYKRPALAGSLVATLTLAGLAGAAAALPLAVLGMLLTLVGIGIGMMLPVCTISIQNAVPPHRMGTATGVMTFFRQLGGALVVAVLGAVLLAVLGRGSGLDAETLAHGAGTPALAAAFGLVFAAVAVVQLAATALLWTLPERPLRGSVLVTGEAGSIG</sequence>
<feature type="transmembrane region" description="Helical" evidence="7">
    <location>
        <begin position="155"/>
        <end position="175"/>
    </location>
</feature>
<evidence type="ECO:0000256" key="1">
    <source>
        <dbReference type="ARBA" id="ARBA00004651"/>
    </source>
</evidence>
<keyword evidence="6 7" id="KW-0472">Membrane</keyword>
<feature type="transmembrane region" description="Helical" evidence="7">
    <location>
        <begin position="213"/>
        <end position="234"/>
    </location>
</feature>
<dbReference type="FunFam" id="1.20.1720.10:FF:000004">
    <property type="entry name" value="EmrB/QacA family drug resistance transporter"/>
    <property type="match status" value="1"/>
</dbReference>
<dbReference type="Proteomes" id="UP000596427">
    <property type="component" value="Chromosome"/>
</dbReference>
<dbReference type="CDD" id="cd17502">
    <property type="entry name" value="MFS_Azr1_MDR_like"/>
    <property type="match status" value="1"/>
</dbReference>
<dbReference type="InterPro" id="IPR036259">
    <property type="entry name" value="MFS_trans_sf"/>
</dbReference>
<feature type="transmembrane region" description="Helical" evidence="7">
    <location>
        <begin position="32"/>
        <end position="57"/>
    </location>
</feature>
<feature type="transmembrane region" description="Helical" evidence="7">
    <location>
        <begin position="246"/>
        <end position="264"/>
    </location>
</feature>
<proteinExistence type="predicted"/>
<feature type="transmembrane region" description="Helical" evidence="7">
    <location>
        <begin position="349"/>
        <end position="371"/>
    </location>
</feature>
<feature type="transmembrane region" description="Helical" evidence="7">
    <location>
        <begin position="457"/>
        <end position="480"/>
    </location>
</feature>
<feature type="transmembrane region" description="Helical" evidence="7">
    <location>
        <begin position="63"/>
        <end position="82"/>
    </location>
</feature>
<dbReference type="Pfam" id="PF07690">
    <property type="entry name" value="MFS_1"/>
    <property type="match status" value="1"/>
</dbReference>
<dbReference type="InterPro" id="IPR011701">
    <property type="entry name" value="MFS"/>
</dbReference>